<gene>
    <name evidence="1" type="ORF">NT26_0858</name>
</gene>
<dbReference type="Proteomes" id="UP000010792">
    <property type="component" value="Chromosome"/>
</dbReference>
<reference evidence="1 2" key="1">
    <citation type="journal article" date="2013" name="Genome Biol. Evol.">
        <title>Life in an arsenic-containing gold mine: genome and physiology of the autotrophic arsenite-oxidizing bacterium rhizobium sp. NT-26.</title>
        <authorList>
            <person name="Andres J."/>
            <person name="Arsene-Ploetze F."/>
            <person name="Barbe V."/>
            <person name="Brochier-Armanet C."/>
            <person name="Cleiss-Arnold J."/>
            <person name="Coppee J.Y."/>
            <person name="Dillies M.A."/>
            <person name="Geist"/>
            <person name="L"/>
            <person name="Joublin A."/>
            <person name="Koechler S."/>
            <person name="Lassalle F."/>
            <person name="Marchal M."/>
            <person name="Medigue C."/>
            <person name="Muller D."/>
            <person name="Nesme X."/>
            <person name="Plewniak F."/>
            <person name="Proux C."/>
            <person name="Ramirez-Bahena M.H."/>
            <person name="Schenowitz C."/>
            <person name="Sismeiro O."/>
            <person name="Vallenet D."/>
            <person name="Santini J.M."/>
            <person name="Bertin P.N."/>
        </authorList>
    </citation>
    <scope>NUCLEOTIDE SEQUENCE [LARGE SCALE GENOMIC DNA]</scope>
    <source>
        <strain evidence="1 2">NT-26</strain>
    </source>
</reference>
<dbReference type="AlphaFoldDB" id="L0NE40"/>
<accession>L0NE40</accession>
<protein>
    <submittedName>
        <fullName evidence="1">Uncharacterized protein</fullName>
    </submittedName>
</protein>
<dbReference type="KEGG" id="rht:NT26_0858"/>
<dbReference type="STRING" id="1125847.NT26_0858"/>
<evidence type="ECO:0000313" key="1">
    <source>
        <dbReference type="EMBL" id="CCF18582.1"/>
    </source>
</evidence>
<name>L0NE40_9HYPH</name>
<keyword evidence="2" id="KW-1185">Reference proteome</keyword>
<proteinExistence type="predicted"/>
<sequence length="64" mass="6757">MPGLLVACTYGPKEDGGFYVTAKMFHINGPGDVRKVHPLTVPASGTISKDEITVSNVFSAAYVT</sequence>
<organism evidence="1 2">
    <name type="scientific">Pseudorhizobium banfieldiae</name>
    <dbReference type="NCBI Taxonomy" id="1125847"/>
    <lineage>
        <taxon>Bacteria</taxon>
        <taxon>Pseudomonadati</taxon>
        <taxon>Pseudomonadota</taxon>
        <taxon>Alphaproteobacteria</taxon>
        <taxon>Hyphomicrobiales</taxon>
        <taxon>Rhizobiaceae</taxon>
        <taxon>Rhizobium/Agrobacterium group</taxon>
        <taxon>Pseudorhizobium</taxon>
    </lineage>
</organism>
<evidence type="ECO:0000313" key="2">
    <source>
        <dbReference type="Proteomes" id="UP000010792"/>
    </source>
</evidence>
<dbReference type="EMBL" id="FO082820">
    <property type="protein sequence ID" value="CCF18582.1"/>
    <property type="molecule type" value="Genomic_DNA"/>
</dbReference>